<name>A0ABN3VXH6_9ACTN</name>
<dbReference type="Pfam" id="PF01522">
    <property type="entry name" value="Polysacc_deac_1"/>
    <property type="match status" value="1"/>
</dbReference>
<dbReference type="InterPro" id="IPR011330">
    <property type="entry name" value="Glyco_hydro/deAcase_b/a-brl"/>
</dbReference>
<evidence type="ECO:0000256" key="2">
    <source>
        <dbReference type="ARBA" id="ARBA00022801"/>
    </source>
</evidence>
<evidence type="ECO:0000256" key="3">
    <source>
        <dbReference type="SAM" id="MobiDB-lite"/>
    </source>
</evidence>
<protein>
    <recommendedName>
        <fullName evidence="4">NodB homology domain-containing protein</fullName>
    </recommendedName>
</protein>
<dbReference type="EMBL" id="BAAAVI010000016">
    <property type="protein sequence ID" value="GAA2867046.1"/>
    <property type="molecule type" value="Genomic_DNA"/>
</dbReference>
<sequence length="482" mass="51607">MTLTGCGVAIASPNADDPVPAEPTMINYVDPSLVAGLSTRTLSAGDSGGRRVHVVYPSLADAPRLTEKLRRTVAGRLAEFTARHATSRAVPAHEFNVDWQLAAVSAEAVGVRLRVGESVGSGWGESRTIVWYDRVDRRAMDSADLLKNRAALAALATRVRSELAGRGAMVNANAVRPDPAMFDSIGFNPRGDLVVEFDDQQVGHRAAGRVAVAVPSAEAEPLLSATGLRARRAAVGTAEPRVAAPPREALIAASTDKPPARSTRAGSLDCAKLKCVALTYDDGPGPETGRLLDILAEYGARATFFSLGSNAAAHPELLRRMRDEGHLVANHTWSHRDLSALSTAMIADQLTRAQHAITQSVGQVPTLMRPPYGMTDEQVAAVATRLGMSVVRWNVDSEDRDAPDPREIARRVVDRAEPGAIILMHDVHGATVDAAPEILRRLIDEGYTLVTVPELYGNREMQPGRTYDSGPRDLPPEAQTMS</sequence>
<gene>
    <name evidence="5" type="ORF">GCM10010517_26570</name>
</gene>
<comment type="caution">
    <text evidence="5">The sequence shown here is derived from an EMBL/GenBank/DDBJ whole genome shotgun (WGS) entry which is preliminary data.</text>
</comment>
<keyword evidence="6" id="KW-1185">Reference proteome</keyword>
<evidence type="ECO:0000256" key="1">
    <source>
        <dbReference type="ARBA" id="ARBA00022723"/>
    </source>
</evidence>
<dbReference type="InterPro" id="IPR050248">
    <property type="entry name" value="Polysacc_deacetylase_ArnD"/>
</dbReference>
<dbReference type="InterPro" id="IPR002509">
    <property type="entry name" value="NODB_dom"/>
</dbReference>
<keyword evidence="1" id="KW-0479">Metal-binding</keyword>
<feature type="region of interest" description="Disordered" evidence="3">
    <location>
        <begin position="459"/>
        <end position="482"/>
    </location>
</feature>
<feature type="domain" description="NodB homology" evidence="4">
    <location>
        <begin position="274"/>
        <end position="450"/>
    </location>
</feature>
<accession>A0ABN3VXH6</accession>
<dbReference type="PANTHER" id="PTHR10587:SF133">
    <property type="entry name" value="CHITIN DEACETYLASE 1-RELATED"/>
    <property type="match status" value="1"/>
</dbReference>
<reference evidence="5 6" key="1">
    <citation type="journal article" date="2019" name="Int. J. Syst. Evol. Microbiol.">
        <title>The Global Catalogue of Microorganisms (GCM) 10K type strain sequencing project: providing services to taxonomists for standard genome sequencing and annotation.</title>
        <authorList>
            <consortium name="The Broad Institute Genomics Platform"/>
            <consortium name="The Broad Institute Genome Sequencing Center for Infectious Disease"/>
            <person name="Wu L."/>
            <person name="Ma J."/>
        </authorList>
    </citation>
    <scope>NUCLEOTIDE SEQUENCE [LARGE SCALE GENOMIC DNA]</scope>
    <source>
        <strain evidence="5 6">JCM 6242</strain>
    </source>
</reference>
<dbReference type="Proteomes" id="UP001500831">
    <property type="component" value="Unassembled WGS sequence"/>
</dbReference>
<dbReference type="Gene3D" id="3.20.20.370">
    <property type="entry name" value="Glycoside hydrolase/deacetylase"/>
    <property type="match status" value="1"/>
</dbReference>
<organism evidence="5 6">
    <name type="scientific">Streptosporangium fragile</name>
    <dbReference type="NCBI Taxonomy" id="46186"/>
    <lineage>
        <taxon>Bacteria</taxon>
        <taxon>Bacillati</taxon>
        <taxon>Actinomycetota</taxon>
        <taxon>Actinomycetes</taxon>
        <taxon>Streptosporangiales</taxon>
        <taxon>Streptosporangiaceae</taxon>
        <taxon>Streptosporangium</taxon>
    </lineage>
</organism>
<dbReference type="PROSITE" id="PS51677">
    <property type="entry name" value="NODB"/>
    <property type="match status" value="1"/>
</dbReference>
<evidence type="ECO:0000313" key="5">
    <source>
        <dbReference type="EMBL" id="GAA2867046.1"/>
    </source>
</evidence>
<dbReference type="SUPFAM" id="SSF88713">
    <property type="entry name" value="Glycoside hydrolase/deacetylase"/>
    <property type="match status" value="1"/>
</dbReference>
<keyword evidence="2" id="KW-0378">Hydrolase</keyword>
<dbReference type="CDD" id="cd10917">
    <property type="entry name" value="CE4_NodB_like_6s_7s"/>
    <property type="match status" value="1"/>
</dbReference>
<proteinExistence type="predicted"/>
<dbReference type="PANTHER" id="PTHR10587">
    <property type="entry name" value="GLYCOSYL TRANSFERASE-RELATED"/>
    <property type="match status" value="1"/>
</dbReference>
<evidence type="ECO:0000259" key="4">
    <source>
        <dbReference type="PROSITE" id="PS51677"/>
    </source>
</evidence>
<dbReference type="RefSeq" id="WP_344971191.1">
    <property type="nucleotide sequence ID" value="NZ_BAAAVI010000016.1"/>
</dbReference>
<evidence type="ECO:0000313" key="6">
    <source>
        <dbReference type="Proteomes" id="UP001500831"/>
    </source>
</evidence>